<sequence>MSGSRMVRSLSSEWRKVLATKMWWILAIVIAAYSAMIASMFAFMFGAMGDALAGAGPGAPELPAQDAANMVYSSVSTFGYVVPLLLGALAATGELRHRTLGLTFTLEPRRGLVLLSKTLVLVVFGVALGAAGLLGAVGAGAGVTAATGGDPMLGSPESWAVIGRVLAALGIWAIIGFGIGVLVRSQAIAIVIALVFTQFVEPLLRTGAQFWEWSAQVAKFLPGAATDSFVGASVMSSLSSLDPSAPQGSSALGIWAGLAVLVAYAAVSIAAGWALRWRRDVI</sequence>
<keyword evidence="1" id="KW-0812">Transmembrane</keyword>
<evidence type="ECO:0000313" key="3">
    <source>
        <dbReference type="Proteomes" id="UP000285768"/>
    </source>
</evidence>
<name>A0ABX5QCF0_9MICO</name>
<dbReference type="RefSeq" id="WP_128386088.1">
    <property type="nucleotide sequence ID" value="NZ_CP035037.1"/>
</dbReference>
<evidence type="ECO:0000313" key="2">
    <source>
        <dbReference type="EMBL" id="QAB16747.1"/>
    </source>
</evidence>
<feature type="transmembrane region" description="Helical" evidence="1">
    <location>
        <begin position="21"/>
        <end position="47"/>
    </location>
</feature>
<feature type="transmembrane region" description="Helical" evidence="1">
    <location>
        <begin position="187"/>
        <end position="204"/>
    </location>
</feature>
<feature type="transmembrane region" description="Helical" evidence="1">
    <location>
        <begin position="67"/>
        <end position="91"/>
    </location>
</feature>
<keyword evidence="1" id="KW-0472">Membrane</keyword>
<keyword evidence="3" id="KW-1185">Reference proteome</keyword>
<accession>A0ABX5QCF0</accession>
<proteinExistence type="predicted"/>
<gene>
    <name evidence="2" type="ORF">Leucomu_01325</name>
</gene>
<dbReference type="EMBL" id="CP035037">
    <property type="protein sequence ID" value="QAB16747.1"/>
    <property type="molecule type" value="Genomic_DNA"/>
</dbReference>
<feature type="transmembrane region" description="Helical" evidence="1">
    <location>
        <begin position="252"/>
        <end position="275"/>
    </location>
</feature>
<evidence type="ECO:0000256" key="1">
    <source>
        <dbReference type="SAM" id="Phobius"/>
    </source>
</evidence>
<feature type="transmembrane region" description="Helical" evidence="1">
    <location>
        <begin position="112"/>
        <end position="139"/>
    </location>
</feature>
<dbReference type="Proteomes" id="UP000285768">
    <property type="component" value="Chromosome"/>
</dbReference>
<reference evidence="2 3" key="1">
    <citation type="submission" date="2019-01" db="EMBL/GenBank/DDBJ databases">
        <title>Leucobacter muris sp. nov. isolated from the nose of a laboratory mouse.</title>
        <authorList>
            <person name="Benga L."/>
            <person name="Sproeer C."/>
            <person name="Schumann P."/>
            <person name="Verbarg S."/>
            <person name="Bunk B."/>
            <person name="Engelhardt E."/>
            <person name="Benten P.M."/>
            <person name="Sager M."/>
        </authorList>
    </citation>
    <scope>NUCLEOTIDE SEQUENCE [LARGE SCALE GENOMIC DNA]</scope>
    <source>
        <strain evidence="2 3">DSM 101948</strain>
    </source>
</reference>
<keyword evidence="1" id="KW-1133">Transmembrane helix</keyword>
<feature type="transmembrane region" description="Helical" evidence="1">
    <location>
        <begin position="159"/>
        <end position="180"/>
    </location>
</feature>
<protein>
    <submittedName>
        <fullName evidence="2">ABC transporter permease</fullName>
    </submittedName>
</protein>
<organism evidence="2 3">
    <name type="scientific">Leucobacter muris</name>
    <dbReference type="NCBI Taxonomy" id="1935379"/>
    <lineage>
        <taxon>Bacteria</taxon>
        <taxon>Bacillati</taxon>
        <taxon>Actinomycetota</taxon>
        <taxon>Actinomycetes</taxon>
        <taxon>Micrococcales</taxon>
        <taxon>Microbacteriaceae</taxon>
        <taxon>Leucobacter</taxon>
    </lineage>
</organism>